<proteinExistence type="predicted"/>
<dbReference type="SUPFAM" id="SSF56024">
    <property type="entry name" value="Phospholipase D/nuclease"/>
    <property type="match status" value="1"/>
</dbReference>
<dbReference type="Pfam" id="PF13091">
    <property type="entry name" value="PLDc_2"/>
    <property type="match status" value="1"/>
</dbReference>
<dbReference type="EMBL" id="JACHBR010000001">
    <property type="protein sequence ID" value="MBB5627190.1"/>
    <property type="molecule type" value="Genomic_DNA"/>
</dbReference>
<sequence>MTPLERTVRTGKNLGLRAENIVGTALIGELLDPGKTLWVVSGWISDVKVIDNSQGAFDSILGDDPPNVCRLSHMLALVAATGTKVCVATRPNPHNTTFLDHISEAIRNENRLRIIRDPNMHEKTLCGNGWIMTGSMNFTKSGMGNNEESVTYRTGDPSVAQAHIDFRARWKETE</sequence>
<organism evidence="2 3">
    <name type="scientific">Sphaerisporangium krabiense</name>
    <dbReference type="NCBI Taxonomy" id="763782"/>
    <lineage>
        <taxon>Bacteria</taxon>
        <taxon>Bacillati</taxon>
        <taxon>Actinomycetota</taxon>
        <taxon>Actinomycetes</taxon>
        <taxon>Streptosporangiales</taxon>
        <taxon>Streptosporangiaceae</taxon>
        <taxon>Sphaerisporangium</taxon>
    </lineage>
</organism>
<comment type="caution">
    <text evidence="2">The sequence shown here is derived from an EMBL/GenBank/DDBJ whole genome shotgun (WGS) entry which is preliminary data.</text>
</comment>
<dbReference type="Gene3D" id="3.30.870.10">
    <property type="entry name" value="Endonuclease Chain A"/>
    <property type="match status" value="1"/>
</dbReference>
<evidence type="ECO:0000259" key="1">
    <source>
        <dbReference type="Pfam" id="PF13091"/>
    </source>
</evidence>
<accession>A0A7W9DR99</accession>
<reference evidence="2 3" key="1">
    <citation type="submission" date="2020-08" db="EMBL/GenBank/DDBJ databases">
        <title>Sequencing the genomes of 1000 actinobacteria strains.</title>
        <authorList>
            <person name="Klenk H.-P."/>
        </authorList>
    </citation>
    <scope>NUCLEOTIDE SEQUENCE [LARGE SCALE GENOMIC DNA]</scope>
    <source>
        <strain evidence="2 3">DSM 45790</strain>
    </source>
</reference>
<name>A0A7W9DR99_9ACTN</name>
<feature type="domain" description="Phospholipase D-like" evidence="1">
    <location>
        <begin position="82"/>
        <end position="170"/>
    </location>
</feature>
<dbReference type="RefSeq" id="WP_184611665.1">
    <property type="nucleotide sequence ID" value="NZ_BOOS01000049.1"/>
</dbReference>
<dbReference type="AlphaFoldDB" id="A0A7W9DR99"/>
<gene>
    <name evidence="2" type="ORF">BJ981_002889</name>
</gene>
<dbReference type="InterPro" id="IPR025202">
    <property type="entry name" value="PLD-like_dom"/>
</dbReference>
<dbReference type="Proteomes" id="UP000588112">
    <property type="component" value="Unassembled WGS sequence"/>
</dbReference>
<evidence type="ECO:0000313" key="3">
    <source>
        <dbReference type="Proteomes" id="UP000588112"/>
    </source>
</evidence>
<keyword evidence="3" id="KW-1185">Reference proteome</keyword>
<dbReference type="NCBIfam" id="NF041068">
    <property type="entry name" value="DpdK"/>
    <property type="match status" value="1"/>
</dbReference>
<protein>
    <recommendedName>
        <fullName evidence="1">Phospholipase D-like domain-containing protein</fullName>
    </recommendedName>
</protein>
<evidence type="ECO:0000313" key="2">
    <source>
        <dbReference type="EMBL" id="MBB5627190.1"/>
    </source>
</evidence>